<dbReference type="Gene3D" id="2.40.160.210">
    <property type="entry name" value="Acyl-CoA thioesterase, double hotdog domain"/>
    <property type="match status" value="1"/>
</dbReference>
<sequence>MRFTELIASMREEGGTYHQAIPPEWSQGRTAYGGLTASMCLAAAQNAFSGLPPLRSAQIGFVGPAAGKAVIACELLRQGKSTSFVAADLRAEAGLATRALLVFGAARESKIAHLDLSPPDLPPLDPSKLLPTGSSFPAFLSQFDIHIARGGVPFSGRGEHRSFWWVRHRDEEARAGILPLIALADIQPPAIAPVIEGPAPVSSVTWQVDLLSDDPQTEDGWYLVETSAEWAGGGWSSQKMTVWDRSLRPVASHRQSVVVFT</sequence>
<dbReference type="SUPFAM" id="SSF54637">
    <property type="entry name" value="Thioesterase/thiol ester dehydrase-isomerase"/>
    <property type="match status" value="2"/>
</dbReference>
<name>A0A9X2RH86_9PROT</name>
<evidence type="ECO:0000313" key="4">
    <source>
        <dbReference type="Proteomes" id="UP001142610"/>
    </source>
</evidence>
<dbReference type="Pfam" id="PF20789">
    <property type="entry name" value="4HBT_3C"/>
    <property type="match status" value="1"/>
</dbReference>
<dbReference type="RefSeq" id="WP_256618453.1">
    <property type="nucleotide sequence ID" value="NZ_JANIBC010000002.1"/>
</dbReference>
<dbReference type="InterPro" id="IPR042171">
    <property type="entry name" value="Acyl-CoA_hotdog"/>
</dbReference>
<evidence type="ECO:0000259" key="1">
    <source>
        <dbReference type="Pfam" id="PF13622"/>
    </source>
</evidence>
<feature type="domain" description="Acyl-CoA thioesterase-like C-terminal" evidence="2">
    <location>
        <begin position="131"/>
        <end position="259"/>
    </location>
</feature>
<dbReference type="Proteomes" id="UP001142610">
    <property type="component" value="Unassembled WGS sequence"/>
</dbReference>
<dbReference type="InterPro" id="IPR049450">
    <property type="entry name" value="ACOT8-like_C"/>
</dbReference>
<feature type="domain" description="Acyl-CoA thioesterase-like N-terminal HotDog" evidence="1">
    <location>
        <begin position="21"/>
        <end position="104"/>
    </location>
</feature>
<comment type="caution">
    <text evidence="3">The sequence shown here is derived from an EMBL/GenBank/DDBJ whole genome shotgun (WGS) entry which is preliminary data.</text>
</comment>
<proteinExistence type="predicted"/>
<dbReference type="InterPro" id="IPR029069">
    <property type="entry name" value="HotDog_dom_sf"/>
</dbReference>
<gene>
    <name evidence="3" type="ORF">NOG11_04315</name>
</gene>
<dbReference type="AlphaFoldDB" id="A0A9X2RH86"/>
<evidence type="ECO:0000259" key="2">
    <source>
        <dbReference type="Pfam" id="PF20789"/>
    </source>
</evidence>
<dbReference type="Pfam" id="PF13622">
    <property type="entry name" value="4HBT_3"/>
    <property type="match status" value="1"/>
</dbReference>
<organism evidence="3 4">
    <name type="scientific">Parvularcula maris</name>
    <dbReference type="NCBI Taxonomy" id="2965077"/>
    <lineage>
        <taxon>Bacteria</taxon>
        <taxon>Pseudomonadati</taxon>
        <taxon>Pseudomonadota</taxon>
        <taxon>Alphaproteobacteria</taxon>
        <taxon>Parvularculales</taxon>
        <taxon>Parvularculaceae</taxon>
        <taxon>Parvularcula</taxon>
    </lineage>
</organism>
<dbReference type="EMBL" id="JANIBC010000002">
    <property type="protein sequence ID" value="MCQ8184604.1"/>
    <property type="molecule type" value="Genomic_DNA"/>
</dbReference>
<protein>
    <submittedName>
        <fullName evidence="3">Thioesterase family protein</fullName>
    </submittedName>
</protein>
<dbReference type="InterPro" id="IPR052389">
    <property type="entry name" value="Sec_Metab_Biosynth-Assoc"/>
</dbReference>
<accession>A0A9X2RH86</accession>
<dbReference type="PANTHER" id="PTHR38110">
    <property type="entry name" value="CHROMOSOME 23, WHOLE GENOME SHOTGUN SEQUENCE"/>
    <property type="match status" value="1"/>
</dbReference>
<evidence type="ECO:0000313" key="3">
    <source>
        <dbReference type="EMBL" id="MCQ8184604.1"/>
    </source>
</evidence>
<reference evidence="3" key="1">
    <citation type="submission" date="2022-07" db="EMBL/GenBank/DDBJ databases">
        <title>Parvularcula maris sp. nov., an algicidal bacterium isolated from seawater.</title>
        <authorList>
            <person name="Li F."/>
        </authorList>
    </citation>
    <scope>NUCLEOTIDE SEQUENCE</scope>
    <source>
        <strain evidence="3">BGMRC 0090</strain>
    </source>
</reference>
<keyword evidence="4" id="KW-1185">Reference proteome</keyword>
<dbReference type="PANTHER" id="PTHR38110:SF1">
    <property type="entry name" value="THIOESTERASE DOMAIN-CONTAINING PROTEIN"/>
    <property type="match status" value="1"/>
</dbReference>
<dbReference type="InterPro" id="IPR049449">
    <property type="entry name" value="TesB_ACOT8-like_N"/>
</dbReference>